<proteinExistence type="predicted"/>
<evidence type="ECO:0000313" key="2">
    <source>
        <dbReference type="Proteomes" id="UP000266841"/>
    </source>
</evidence>
<keyword evidence="2" id="KW-1185">Reference proteome</keyword>
<feature type="non-terminal residue" evidence="1">
    <location>
        <position position="1"/>
    </location>
</feature>
<dbReference type="Proteomes" id="UP000266841">
    <property type="component" value="Unassembled WGS sequence"/>
</dbReference>
<gene>
    <name evidence="1" type="ORF">THAOC_08710</name>
</gene>
<protein>
    <submittedName>
        <fullName evidence="1">Uncharacterized protein</fullName>
    </submittedName>
</protein>
<name>K0SX09_THAOC</name>
<accession>K0SX09</accession>
<comment type="caution">
    <text evidence="1">The sequence shown here is derived from an EMBL/GenBank/DDBJ whole genome shotgun (WGS) entry which is preliminary data.</text>
</comment>
<evidence type="ECO:0000313" key="1">
    <source>
        <dbReference type="EMBL" id="EJK69975.1"/>
    </source>
</evidence>
<reference evidence="1 2" key="1">
    <citation type="journal article" date="2012" name="Genome Biol.">
        <title>Genome and low-iron response of an oceanic diatom adapted to chronic iron limitation.</title>
        <authorList>
            <person name="Lommer M."/>
            <person name="Specht M."/>
            <person name="Roy A.S."/>
            <person name="Kraemer L."/>
            <person name="Andreson R."/>
            <person name="Gutowska M.A."/>
            <person name="Wolf J."/>
            <person name="Bergner S.V."/>
            <person name="Schilhabel M.B."/>
            <person name="Klostermeier U.C."/>
            <person name="Beiko R.G."/>
            <person name="Rosenstiel P."/>
            <person name="Hippler M."/>
            <person name="Laroche J."/>
        </authorList>
    </citation>
    <scope>NUCLEOTIDE SEQUENCE [LARGE SCALE GENOMIC DNA]</scope>
    <source>
        <strain evidence="1 2">CCMP1005</strain>
    </source>
</reference>
<sequence>GAGPRRRGGVLGQGGRGNVVAVERWFDVGVLEVAKGLPPLRPSGAAALSDEGSTKL</sequence>
<organism evidence="1 2">
    <name type="scientific">Thalassiosira oceanica</name>
    <name type="common">Marine diatom</name>
    <dbReference type="NCBI Taxonomy" id="159749"/>
    <lineage>
        <taxon>Eukaryota</taxon>
        <taxon>Sar</taxon>
        <taxon>Stramenopiles</taxon>
        <taxon>Ochrophyta</taxon>
        <taxon>Bacillariophyta</taxon>
        <taxon>Coscinodiscophyceae</taxon>
        <taxon>Thalassiosirophycidae</taxon>
        <taxon>Thalassiosirales</taxon>
        <taxon>Thalassiosiraceae</taxon>
        <taxon>Thalassiosira</taxon>
    </lineage>
</organism>
<dbReference type="EMBL" id="AGNL01009262">
    <property type="protein sequence ID" value="EJK69975.1"/>
    <property type="molecule type" value="Genomic_DNA"/>
</dbReference>
<dbReference type="AlphaFoldDB" id="K0SX09"/>